<reference evidence="3" key="1">
    <citation type="submission" date="2017-02" db="UniProtKB">
        <authorList>
            <consortium name="WormBaseParasite"/>
        </authorList>
    </citation>
    <scope>IDENTIFICATION</scope>
</reference>
<dbReference type="STRING" id="334426.A0A0R3Q0G5"/>
<evidence type="ECO:0000313" key="1">
    <source>
        <dbReference type="EMBL" id="VDM63997.1"/>
    </source>
</evidence>
<protein>
    <submittedName>
        <fullName evidence="3">Acetyltransferase</fullName>
    </submittedName>
</protein>
<proteinExistence type="predicted"/>
<keyword evidence="2" id="KW-1185">Reference proteome</keyword>
<reference evidence="1 2" key="2">
    <citation type="submission" date="2018-11" db="EMBL/GenBank/DDBJ databases">
        <authorList>
            <consortium name="Pathogen Informatics"/>
        </authorList>
    </citation>
    <scope>NUCLEOTIDE SEQUENCE [LARGE SCALE GENOMIC DNA]</scope>
    <source>
        <strain evidence="1 2">Costa Rica</strain>
    </source>
</reference>
<dbReference type="AlphaFoldDB" id="A0A0R3Q0G5"/>
<name>A0A0R3Q0G5_ANGCS</name>
<gene>
    <name evidence="1" type="ORF">ACOC_LOCUS12412</name>
</gene>
<organism evidence="3">
    <name type="scientific">Angiostrongylus costaricensis</name>
    <name type="common">Nematode worm</name>
    <dbReference type="NCBI Taxonomy" id="334426"/>
    <lineage>
        <taxon>Eukaryota</taxon>
        <taxon>Metazoa</taxon>
        <taxon>Ecdysozoa</taxon>
        <taxon>Nematoda</taxon>
        <taxon>Chromadorea</taxon>
        <taxon>Rhabditida</taxon>
        <taxon>Rhabditina</taxon>
        <taxon>Rhabditomorpha</taxon>
        <taxon>Strongyloidea</taxon>
        <taxon>Metastrongylidae</taxon>
        <taxon>Angiostrongylus</taxon>
    </lineage>
</organism>
<dbReference type="EMBL" id="UYYA01005029">
    <property type="protein sequence ID" value="VDM63997.1"/>
    <property type="molecule type" value="Genomic_DNA"/>
</dbReference>
<accession>A0A0R3Q0G5</accession>
<dbReference type="Proteomes" id="UP000267027">
    <property type="component" value="Unassembled WGS sequence"/>
</dbReference>
<evidence type="ECO:0000313" key="3">
    <source>
        <dbReference type="WBParaSite" id="ACOC_0001241101-mRNA-1"/>
    </source>
</evidence>
<dbReference type="WBParaSite" id="ACOC_0001241101-mRNA-1">
    <property type="protein sequence ID" value="ACOC_0001241101-mRNA-1"/>
    <property type="gene ID" value="ACOC_0001241101"/>
</dbReference>
<sequence length="44" mass="5232">MRPEDSQRVHLINAFRRYGYLQAELDPLGLRISKELVFFHKTEG</sequence>
<evidence type="ECO:0000313" key="2">
    <source>
        <dbReference type="Proteomes" id="UP000267027"/>
    </source>
</evidence>
<dbReference type="Gene3D" id="1.10.287.1150">
    <property type="entry name" value="TPP helical domain"/>
    <property type="match status" value="1"/>
</dbReference>
<dbReference type="OrthoDB" id="413077at2759"/>